<organism evidence="1 2">
    <name type="scientific">Tetranychus urticae</name>
    <name type="common">Two-spotted spider mite</name>
    <dbReference type="NCBI Taxonomy" id="32264"/>
    <lineage>
        <taxon>Eukaryota</taxon>
        <taxon>Metazoa</taxon>
        <taxon>Ecdysozoa</taxon>
        <taxon>Arthropoda</taxon>
        <taxon>Chelicerata</taxon>
        <taxon>Arachnida</taxon>
        <taxon>Acari</taxon>
        <taxon>Acariformes</taxon>
        <taxon>Trombidiformes</taxon>
        <taxon>Prostigmata</taxon>
        <taxon>Eleutherengona</taxon>
        <taxon>Raphignathae</taxon>
        <taxon>Tetranychoidea</taxon>
        <taxon>Tetranychidae</taxon>
        <taxon>Tetranychus</taxon>
    </lineage>
</organism>
<dbReference type="EMBL" id="CAEY01001892">
    <property type="status" value="NOT_ANNOTATED_CDS"/>
    <property type="molecule type" value="Genomic_DNA"/>
</dbReference>
<accession>T1K9K7</accession>
<reference evidence="2" key="1">
    <citation type="submission" date="2011-08" db="EMBL/GenBank/DDBJ databases">
        <authorList>
            <person name="Rombauts S."/>
        </authorList>
    </citation>
    <scope>NUCLEOTIDE SEQUENCE</scope>
    <source>
        <strain evidence="2">London</strain>
    </source>
</reference>
<protein>
    <submittedName>
        <fullName evidence="1">Uncharacterized protein</fullName>
    </submittedName>
</protein>
<sequence length="37" mass="4512">MRTDTNHTNTFRHRCMNLDCKPLDYMFLHLGYKIDPL</sequence>
<dbReference type="HOGENOM" id="CLU_3351668_0_0_1"/>
<evidence type="ECO:0000313" key="2">
    <source>
        <dbReference type="Proteomes" id="UP000015104"/>
    </source>
</evidence>
<dbReference type="EnsemblMetazoa" id="tetur07g05290.1">
    <property type="protein sequence ID" value="tetur07g05290.1"/>
    <property type="gene ID" value="tetur07g05290"/>
</dbReference>
<dbReference type="AlphaFoldDB" id="T1K9K7"/>
<keyword evidence="2" id="KW-1185">Reference proteome</keyword>
<reference evidence="1" key="2">
    <citation type="submission" date="2015-06" db="UniProtKB">
        <authorList>
            <consortium name="EnsemblMetazoa"/>
        </authorList>
    </citation>
    <scope>IDENTIFICATION</scope>
</reference>
<proteinExistence type="predicted"/>
<dbReference type="Proteomes" id="UP000015104">
    <property type="component" value="Unassembled WGS sequence"/>
</dbReference>
<evidence type="ECO:0000313" key="1">
    <source>
        <dbReference type="EnsemblMetazoa" id="tetur07g05290.1"/>
    </source>
</evidence>
<name>T1K9K7_TETUR</name>